<dbReference type="KEGG" id="lxl:KDY119_02726"/>
<sequence>MGLIHIELFATLDRVAQAPTAPRCYWGAGRTTSSPRAGRTSARRRAGDMTTAPDLGLES</sequence>
<name>A0A5P9QDS1_9MICO</name>
<proteinExistence type="predicted"/>
<dbReference type="AlphaFoldDB" id="A0A5P9QDS1"/>
<reference evidence="2 3" key="1">
    <citation type="submission" date="2019-10" db="EMBL/GenBank/DDBJ databases">
        <title>Genome sequence of Luteimicrobium xylanilyticum HY-24.</title>
        <authorList>
            <person name="Kim D.Y."/>
            <person name="Park H.-Y."/>
        </authorList>
    </citation>
    <scope>NUCLEOTIDE SEQUENCE [LARGE SCALE GENOMIC DNA]</scope>
    <source>
        <strain evidence="2 3">HY-24</strain>
    </source>
</reference>
<evidence type="ECO:0000256" key="1">
    <source>
        <dbReference type="SAM" id="MobiDB-lite"/>
    </source>
</evidence>
<organism evidence="2 3">
    <name type="scientific">Luteimicrobium xylanilyticum</name>
    <dbReference type="NCBI Taxonomy" id="1133546"/>
    <lineage>
        <taxon>Bacteria</taxon>
        <taxon>Bacillati</taxon>
        <taxon>Actinomycetota</taxon>
        <taxon>Actinomycetes</taxon>
        <taxon>Micrococcales</taxon>
        <taxon>Luteimicrobium</taxon>
    </lineage>
</organism>
<feature type="compositionally biased region" description="Low complexity" evidence="1">
    <location>
        <begin position="29"/>
        <end position="40"/>
    </location>
</feature>
<evidence type="ECO:0000313" key="3">
    <source>
        <dbReference type="Proteomes" id="UP000326702"/>
    </source>
</evidence>
<dbReference type="RefSeq" id="WP_036946912.1">
    <property type="nucleotide sequence ID" value="NZ_BAABIH010000008.1"/>
</dbReference>
<evidence type="ECO:0000313" key="2">
    <source>
        <dbReference type="EMBL" id="QFU99200.1"/>
    </source>
</evidence>
<dbReference type="EMBL" id="CP045529">
    <property type="protein sequence ID" value="QFU99200.1"/>
    <property type="molecule type" value="Genomic_DNA"/>
</dbReference>
<protein>
    <submittedName>
        <fullName evidence="2">Uncharacterized protein</fullName>
    </submittedName>
</protein>
<gene>
    <name evidence="2" type="ORF">KDY119_02726</name>
</gene>
<keyword evidence="3" id="KW-1185">Reference proteome</keyword>
<feature type="region of interest" description="Disordered" evidence="1">
    <location>
        <begin position="26"/>
        <end position="59"/>
    </location>
</feature>
<dbReference type="Proteomes" id="UP000326702">
    <property type="component" value="Chromosome"/>
</dbReference>
<accession>A0A5P9QDS1</accession>